<feature type="compositionally biased region" description="Gly residues" evidence="6">
    <location>
        <begin position="1169"/>
        <end position="1180"/>
    </location>
</feature>
<feature type="compositionally biased region" description="Low complexity" evidence="6">
    <location>
        <begin position="41"/>
        <end position="55"/>
    </location>
</feature>
<feature type="region of interest" description="Disordered" evidence="6">
    <location>
        <begin position="116"/>
        <end position="136"/>
    </location>
</feature>
<evidence type="ECO:0000313" key="9">
    <source>
        <dbReference type="Proteomes" id="UP000626109"/>
    </source>
</evidence>
<organism evidence="8 9">
    <name type="scientific">Polarella glacialis</name>
    <name type="common">Dinoflagellate</name>
    <dbReference type="NCBI Taxonomy" id="89957"/>
    <lineage>
        <taxon>Eukaryota</taxon>
        <taxon>Sar</taxon>
        <taxon>Alveolata</taxon>
        <taxon>Dinophyceae</taxon>
        <taxon>Suessiales</taxon>
        <taxon>Suessiaceae</taxon>
        <taxon>Polarella</taxon>
    </lineage>
</organism>
<feature type="region of interest" description="Disordered" evidence="6">
    <location>
        <begin position="205"/>
        <end position="231"/>
    </location>
</feature>
<comment type="caution">
    <text evidence="8">The sequence shown here is derived from an EMBL/GenBank/DDBJ whole genome shotgun (WGS) entry which is preliminary data.</text>
</comment>
<evidence type="ECO:0000259" key="7">
    <source>
        <dbReference type="Pfam" id="PF12931"/>
    </source>
</evidence>
<feature type="domain" description="Sec16 Sec23-binding" evidence="7">
    <location>
        <begin position="646"/>
        <end position="883"/>
    </location>
</feature>
<keyword evidence="4" id="KW-0256">Endoplasmic reticulum</keyword>
<evidence type="ECO:0000256" key="1">
    <source>
        <dbReference type="ARBA" id="ARBA00004240"/>
    </source>
</evidence>
<dbReference type="GO" id="GO:0016192">
    <property type="term" value="P:vesicle-mediated transport"/>
    <property type="evidence" value="ECO:0007669"/>
    <property type="project" value="UniProtKB-KW"/>
</dbReference>
<comment type="subcellular location">
    <subcellularLocation>
        <location evidence="1">Endoplasmic reticulum</location>
    </subcellularLocation>
</comment>
<dbReference type="GO" id="GO:0070971">
    <property type="term" value="C:endoplasmic reticulum exit site"/>
    <property type="evidence" value="ECO:0007669"/>
    <property type="project" value="TreeGrafter"/>
</dbReference>
<accession>A0A813L2D7</accession>
<dbReference type="Pfam" id="PF12931">
    <property type="entry name" value="TPR_Sec16"/>
    <property type="match status" value="1"/>
</dbReference>
<evidence type="ECO:0000256" key="6">
    <source>
        <dbReference type="SAM" id="MobiDB-lite"/>
    </source>
</evidence>
<keyword evidence="5" id="KW-0931">ER-Golgi transport</keyword>
<dbReference type="PANTHER" id="PTHR13402">
    <property type="entry name" value="RGPR-RELATED"/>
    <property type="match status" value="1"/>
</dbReference>
<comment type="similarity">
    <text evidence="2">Belongs to the SEC16 family.</text>
</comment>
<feature type="compositionally biased region" description="Low complexity" evidence="6">
    <location>
        <begin position="11"/>
        <end position="22"/>
    </location>
</feature>
<dbReference type="EMBL" id="CAJNNW010032701">
    <property type="protein sequence ID" value="CAE8715022.1"/>
    <property type="molecule type" value="Genomic_DNA"/>
</dbReference>
<protein>
    <recommendedName>
        <fullName evidence="7">Sec16 Sec23-binding domain-containing protein</fullName>
    </recommendedName>
</protein>
<feature type="region of interest" description="Disordered" evidence="6">
    <location>
        <begin position="1130"/>
        <end position="1180"/>
    </location>
</feature>
<dbReference type="Proteomes" id="UP000626109">
    <property type="component" value="Unassembled WGS sequence"/>
</dbReference>
<dbReference type="InterPro" id="IPR024298">
    <property type="entry name" value="Sec16_Sec23-bd"/>
</dbReference>
<evidence type="ECO:0000256" key="4">
    <source>
        <dbReference type="ARBA" id="ARBA00022824"/>
    </source>
</evidence>
<evidence type="ECO:0000256" key="3">
    <source>
        <dbReference type="ARBA" id="ARBA00022448"/>
    </source>
</evidence>
<gene>
    <name evidence="8" type="ORF">PGLA2088_LOCUS38319</name>
</gene>
<sequence>MFFPTAPSLDLGPLPEAAAGAPSNGSAQSGNVAEAFGSFLGEGPPLTTPLPSGSGATPGTLAPSSLWGSSTFPTPVLDLGFPGAAGAGSTAVGHGDLGDSAPFGVMPPFGVLPPAGISQPAGAPPPAQVSGLPPLGVTPPPPFGVMPPSGAGLALAPPPPGVAVPSGTWPPQSDVVNSPSAVSAGANGASPNSSSAMFFPGIPQDAPPAVPLPTAEAPEGRSPDSSPSTTAPFMPAAPLAPFMSVSPPANFTPAATPAPFMSVSPPANFTPAAPPAPFMSVSPPANFTPEAAPAPFMSVSPPVNFTPAAPPAPFMSVSRQPDSMPVTTPAPFMSVSTPLDSTPATTPAPFMAISKPAPFMSVSAAADSIPAAPPAPSMSVSTPEPFMPISTPAPPMSSHAQPAVAATTPDVLPAAATTAPSSLFSSSPQIGEGGADWAPVAALEAFGPVTGQGPGAAGHPPVMAPVLPGVVPVSQPPWSSTQAGLGGGQVSCGQSGGSSLRPPCVVMAFSVDGKLLRAAPNGVAQELAVADLLKQNLKDWHADLESFPGPFGRVDSSTTEALLRHLNNLGDRFEESNVKHCTLESAVNHPHSAAMACRFLASLLQANGRVQSEEFWKHFGPALSKRASCLRPAGQPTALQEFCARLACGEASAALEDACVAGLWPHALAVSRIVAPASWDRVLLQFGSSFGARDRGSQQESGPLSEQELADPAVKAVLLLYETVGKGSVPEISPSVLAGWPAFVAVFALLLRPCEQRGLALTFIETLAARLAASGDIFGAHVCYLLTGERTLEAVDAPSSLVCLIGVEHRSPKNFSRLLEPLALQLSEAFEYAIRCGNSDALCPTLQPFKLAHAMLLADAGLTDKARRYMTLLQAFVKAVPQNRLSDATALAPEEEASEFRTPGVLCLSSCFRYAWSACLSSNRTPSLSGDVDHPKRLRAPGQLWLLAGAGGAFNNSFAGPSSGGPGAFAPGPFAAGAAMQPPSFAATPVSPVSRYPAAPFLGGAPAMGPGHEVQAPAMPPAAFPSGPCGGCGPYNGYSGNGSFGNGLDSFGAGGAENLGAPMNLEAKKPPDRMDYSETMDADPLLSAGKAVFGFGKSLFSAIKGGGNEPKGGSGTEKADNGFFFDKEKGQWRQRGVDNEPDASAYDPMTGKKLTPKVTEPPPPPPPMMGGGPPMAGGMGAPPMGGNPYAGGGLGRGAGAAALYVNPLASGPPMGGMAGGPPMGGMGAPMGGMGGGPQMGGMGGGVPMGGMGGPPAMGGMGGGPPMGGMSGGPLQSSPFGGQQGMA</sequence>
<evidence type="ECO:0000256" key="2">
    <source>
        <dbReference type="ARBA" id="ARBA00005927"/>
    </source>
</evidence>
<proteinExistence type="inferred from homology"/>
<name>A0A813L2D7_POLGL</name>
<evidence type="ECO:0000256" key="5">
    <source>
        <dbReference type="ARBA" id="ARBA00022892"/>
    </source>
</evidence>
<dbReference type="PANTHER" id="PTHR13402:SF6">
    <property type="entry name" value="SECRETORY 16, ISOFORM I"/>
    <property type="match status" value="1"/>
</dbReference>
<evidence type="ECO:0000313" key="8">
    <source>
        <dbReference type="EMBL" id="CAE8715022.1"/>
    </source>
</evidence>
<dbReference type="GO" id="GO:0007030">
    <property type="term" value="P:Golgi organization"/>
    <property type="evidence" value="ECO:0007669"/>
    <property type="project" value="TreeGrafter"/>
</dbReference>
<feature type="region of interest" description="Disordered" evidence="6">
    <location>
        <begin position="1266"/>
        <end position="1286"/>
    </location>
</feature>
<feature type="region of interest" description="Disordered" evidence="6">
    <location>
        <begin position="368"/>
        <end position="404"/>
    </location>
</feature>
<keyword evidence="3" id="KW-0813">Transport</keyword>
<dbReference type="GO" id="GO:0070973">
    <property type="term" value="P:protein localization to endoplasmic reticulum exit site"/>
    <property type="evidence" value="ECO:0007669"/>
    <property type="project" value="TreeGrafter"/>
</dbReference>
<reference evidence="8" key="1">
    <citation type="submission" date="2021-02" db="EMBL/GenBank/DDBJ databases">
        <authorList>
            <person name="Dougan E. K."/>
            <person name="Rhodes N."/>
            <person name="Thang M."/>
            <person name="Chan C."/>
        </authorList>
    </citation>
    <scope>NUCLEOTIDE SEQUENCE</scope>
</reference>
<dbReference type="GO" id="GO:0012507">
    <property type="term" value="C:ER to Golgi transport vesicle membrane"/>
    <property type="evidence" value="ECO:0007669"/>
    <property type="project" value="TreeGrafter"/>
</dbReference>
<dbReference type="Gene3D" id="1.25.40.1030">
    <property type="match status" value="1"/>
</dbReference>
<feature type="compositionally biased region" description="Pro residues" evidence="6">
    <location>
        <begin position="1159"/>
        <end position="1168"/>
    </location>
</feature>
<feature type="region of interest" description="Disordered" evidence="6">
    <location>
        <begin position="1"/>
        <end position="67"/>
    </location>
</feature>